<dbReference type="PANTHER" id="PTHR21139">
    <property type="entry name" value="TRIOSEPHOSPHATE ISOMERASE"/>
    <property type="match status" value="1"/>
</dbReference>
<evidence type="ECO:0000313" key="5">
    <source>
        <dbReference type="Proteomes" id="UP000230553"/>
    </source>
</evidence>
<dbReference type="Proteomes" id="UP000230553">
    <property type="component" value="Unassembled WGS sequence"/>
</dbReference>
<name>A0A2M7TGV4_9BACT</name>
<dbReference type="SUPFAM" id="SSF51351">
    <property type="entry name" value="Triosephosphate isomerase (TIM)"/>
    <property type="match status" value="1"/>
</dbReference>
<proteinExistence type="inferred from homology"/>
<dbReference type="EMBL" id="PFNM01000013">
    <property type="protein sequence ID" value="PIZ45260.1"/>
    <property type="molecule type" value="Genomic_DNA"/>
</dbReference>
<dbReference type="GO" id="GO:0006096">
    <property type="term" value="P:glycolytic process"/>
    <property type="evidence" value="ECO:0007669"/>
    <property type="project" value="UniProtKB-UniRule"/>
</dbReference>
<protein>
    <recommendedName>
        <fullName evidence="3">Triosephosphate isomerase</fullName>
        <ecNumber evidence="3">5.3.1.1</ecNumber>
    </recommendedName>
</protein>
<dbReference type="InterPro" id="IPR013785">
    <property type="entry name" value="Aldolase_TIM"/>
</dbReference>
<evidence type="ECO:0000256" key="1">
    <source>
        <dbReference type="ARBA" id="ARBA00007422"/>
    </source>
</evidence>
<dbReference type="UniPathway" id="UPA00138"/>
<comment type="pathway">
    <text evidence="3">Carbohydrate degradation; glycolysis; D-glyceraldehyde 3-phosphate from glycerone phosphate: step 1/1.</text>
</comment>
<dbReference type="EC" id="5.3.1.1" evidence="3"/>
<dbReference type="GO" id="GO:0046166">
    <property type="term" value="P:glyceraldehyde-3-phosphate biosynthetic process"/>
    <property type="evidence" value="ECO:0007669"/>
    <property type="project" value="TreeGrafter"/>
</dbReference>
<keyword evidence="3" id="KW-0312">Gluconeogenesis</keyword>
<organism evidence="4 5">
    <name type="scientific">Candidatus Wolfebacteria bacterium CG_4_10_14_0_2_um_filter_39_18</name>
    <dbReference type="NCBI Taxonomy" id="1975061"/>
    <lineage>
        <taxon>Bacteria</taxon>
        <taxon>Candidatus Wolfeibacteriota</taxon>
    </lineage>
</organism>
<dbReference type="Pfam" id="PF00121">
    <property type="entry name" value="TIM"/>
    <property type="match status" value="1"/>
</dbReference>
<dbReference type="AlphaFoldDB" id="A0A2M7TGV4"/>
<comment type="catalytic activity">
    <reaction evidence="3">
        <text>D-glyceraldehyde 3-phosphate = dihydroxyacetone phosphate</text>
        <dbReference type="Rhea" id="RHEA:18585"/>
        <dbReference type="ChEBI" id="CHEBI:57642"/>
        <dbReference type="ChEBI" id="CHEBI:59776"/>
        <dbReference type="EC" id="5.3.1.1"/>
    </reaction>
</comment>
<dbReference type="InterPro" id="IPR000652">
    <property type="entry name" value="Triosephosphate_isomerase"/>
</dbReference>
<comment type="subcellular location">
    <subcellularLocation>
        <location evidence="3">Cytoplasm</location>
    </subcellularLocation>
</comment>
<accession>A0A2M7TGV4</accession>
<keyword evidence="3" id="KW-0324">Glycolysis</keyword>
<reference evidence="5" key="1">
    <citation type="submission" date="2017-09" db="EMBL/GenBank/DDBJ databases">
        <title>Depth-based differentiation of microbial function through sediment-hosted aquifers and enrichment of novel symbionts in the deep terrestrial subsurface.</title>
        <authorList>
            <person name="Probst A.J."/>
            <person name="Ladd B."/>
            <person name="Jarett J.K."/>
            <person name="Geller-Mcgrath D.E."/>
            <person name="Sieber C.M.K."/>
            <person name="Emerson J.B."/>
            <person name="Anantharaman K."/>
            <person name="Thomas B.C."/>
            <person name="Malmstrom R."/>
            <person name="Stieglmeier M."/>
            <person name="Klingl A."/>
            <person name="Woyke T."/>
            <person name="Ryan C.M."/>
            <person name="Banfield J.F."/>
        </authorList>
    </citation>
    <scope>NUCLEOTIDE SEQUENCE [LARGE SCALE GENOMIC DNA]</scope>
</reference>
<dbReference type="GO" id="GO:0006094">
    <property type="term" value="P:gluconeogenesis"/>
    <property type="evidence" value="ECO:0007669"/>
    <property type="project" value="UniProtKB-UniPathway"/>
</dbReference>
<dbReference type="PANTHER" id="PTHR21139:SF42">
    <property type="entry name" value="TRIOSEPHOSPHATE ISOMERASE"/>
    <property type="match status" value="1"/>
</dbReference>
<keyword evidence="2 3" id="KW-0413">Isomerase</keyword>
<dbReference type="UniPathway" id="UPA00109">
    <property type="reaction ID" value="UER00189"/>
</dbReference>
<comment type="pathway">
    <text evidence="3">Carbohydrate biosynthesis; gluconeogenesis.</text>
</comment>
<dbReference type="GO" id="GO:0005829">
    <property type="term" value="C:cytosol"/>
    <property type="evidence" value="ECO:0007669"/>
    <property type="project" value="TreeGrafter"/>
</dbReference>
<evidence type="ECO:0000256" key="2">
    <source>
        <dbReference type="ARBA" id="ARBA00023235"/>
    </source>
</evidence>
<sequence length="246" mass="27733">MNKKLAIFNLKMNAPILADWEKVGKSKSEIVVCPPFVYIERLKNLKIKTLKLGAQDIFWENQGAYTGEISSEMLKNLGVEYVIVGHSERRKYLDEMDGMINKKVLAGLRAGLKVILCVGENLIIHKRGIRAVKDFIKRQLQKDLKSSKFLILNSKLRNHLMIAYEPVWAIGAGKACKPENALEIIKFIKEKLDTKYKIQNTKVIYGGSVDGKNVADFVKYRDVDGVLVGSASLKLKEVVEIIKKVG</sequence>
<evidence type="ECO:0000313" key="4">
    <source>
        <dbReference type="EMBL" id="PIZ45260.1"/>
    </source>
</evidence>
<dbReference type="GO" id="GO:0004807">
    <property type="term" value="F:triose-phosphate isomerase activity"/>
    <property type="evidence" value="ECO:0007669"/>
    <property type="project" value="UniProtKB-UniRule"/>
</dbReference>
<dbReference type="Gene3D" id="3.20.20.70">
    <property type="entry name" value="Aldolase class I"/>
    <property type="match status" value="1"/>
</dbReference>
<dbReference type="InterPro" id="IPR035990">
    <property type="entry name" value="TIM_sf"/>
</dbReference>
<evidence type="ECO:0000256" key="3">
    <source>
        <dbReference type="RuleBase" id="RU363013"/>
    </source>
</evidence>
<dbReference type="PROSITE" id="PS51440">
    <property type="entry name" value="TIM_2"/>
    <property type="match status" value="1"/>
</dbReference>
<dbReference type="GO" id="GO:0019563">
    <property type="term" value="P:glycerol catabolic process"/>
    <property type="evidence" value="ECO:0007669"/>
    <property type="project" value="TreeGrafter"/>
</dbReference>
<comment type="subunit">
    <text evidence="3">Homodimer.</text>
</comment>
<dbReference type="CDD" id="cd00311">
    <property type="entry name" value="TIM"/>
    <property type="match status" value="1"/>
</dbReference>
<comment type="similarity">
    <text evidence="1 3">Belongs to the triosephosphate isomerase family.</text>
</comment>
<dbReference type="NCBIfam" id="TIGR00419">
    <property type="entry name" value="tim"/>
    <property type="match status" value="1"/>
</dbReference>
<keyword evidence="3" id="KW-0963">Cytoplasm</keyword>
<comment type="caution">
    <text evidence="4">The sequence shown here is derived from an EMBL/GenBank/DDBJ whole genome shotgun (WGS) entry which is preliminary data.</text>
</comment>
<gene>
    <name evidence="4" type="primary">tpiA</name>
    <name evidence="4" type="ORF">COY31_00750</name>
</gene>